<dbReference type="EMBL" id="GBRH01244098">
    <property type="protein sequence ID" value="JAD53797.1"/>
    <property type="molecule type" value="Transcribed_RNA"/>
</dbReference>
<evidence type="ECO:0000313" key="1">
    <source>
        <dbReference type="EMBL" id="JAD53797.1"/>
    </source>
</evidence>
<proteinExistence type="predicted"/>
<accession>A0A0A9B387</accession>
<sequence>MGYDVGDSYEPAQLDAHQGLEAGKLWFTRYKFKIQLKSCNDAEFAPHYIHIDYRVRLWRRQPTKILGSLCGHVAVWDGLF</sequence>
<dbReference type="AlphaFoldDB" id="A0A0A9B387"/>
<reference evidence="1" key="1">
    <citation type="submission" date="2014-09" db="EMBL/GenBank/DDBJ databases">
        <authorList>
            <person name="Magalhaes I.L.F."/>
            <person name="Oliveira U."/>
            <person name="Santos F.R."/>
            <person name="Vidigal T.H.D.A."/>
            <person name="Brescovit A.D."/>
            <person name="Santos A.J."/>
        </authorList>
    </citation>
    <scope>NUCLEOTIDE SEQUENCE</scope>
    <source>
        <tissue evidence="1">Shoot tissue taken approximately 20 cm above the soil surface</tissue>
    </source>
</reference>
<organism evidence="1">
    <name type="scientific">Arundo donax</name>
    <name type="common">Giant reed</name>
    <name type="synonym">Donax arundinaceus</name>
    <dbReference type="NCBI Taxonomy" id="35708"/>
    <lineage>
        <taxon>Eukaryota</taxon>
        <taxon>Viridiplantae</taxon>
        <taxon>Streptophyta</taxon>
        <taxon>Embryophyta</taxon>
        <taxon>Tracheophyta</taxon>
        <taxon>Spermatophyta</taxon>
        <taxon>Magnoliopsida</taxon>
        <taxon>Liliopsida</taxon>
        <taxon>Poales</taxon>
        <taxon>Poaceae</taxon>
        <taxon>PACMAD clade</taxon>
        <taxon>Arundinoideae</taxon>
        <taxon>Arundineae</taxon>
        <taxon>Arundo</taxon>
    </lineage>
</organism>
<name>A0A0A9B387_ARUDO</name>
<protein>
    <submittedName>
        <fullName evidence="1">Uncharacterized protein</fullName>
    </submittedName>
</protein>
<reference evidence="1" key="2">
    <citation type="journal article" date="2015" name="Data Brief">
        <title>Shoot transcriptome of the giant reed, Arundo donax.</title>
        <authorList>
            <person name="Barrero R.A."/>
            <person name="Guerrero F.D."/>
            <person name="Moolhuijzen P."/>
            <person name="Goolsby J.A."/>
            <person name="Tidwell J."/>
            <person name="Bellgard S.E."/>
            <person name="Bellgard M.I."/>
        </authorList>
    </citation>
    <scope>NUCLEOTIDE SEQUENCE</scope>
    <source>
        <tissue evidence="1">Shoot tissue taken approximately 20 cm above the soil surface</tissue>
    </source>
</reference>